<dbReference type="GO" id="GO:0030313">
    <property type="term" value="C:cell envelope"/>
    <property type="evidence" value="ECO:0007669"/>
    <property type="project" value="UniProtKB-SubCell"/>
</dbReference>
<dbReference type="Pfam" id="PF01471">
    <property type="entry name" value="PG_binding_1"/>
    <property type="match status" value="1"/>
</dbReference>
<dbReference type="OrthoDB" id="3268648at2"/>
<organism evidence="4 5">
    <name type="scientific">Streptomyces venezuelae (strain ATCC 10712 / CBS 650.69 / DSM 40230 / JCM 4526 / NBRC 13096 / PD 04745)</name>
    <dbReference type="NCBI Taxonomy" id="953739"/>
    <lineage>
        <taxon>Bacteria</taxon>
        <taxon>Bacillati</taxon>
        <taxon>Actinomycetota</taxon>
        <taxon>Actinomycetes</taxon>
        <taxon>Kitasatosporales</taxon>
        <taxon>Streptomycetaceae</taxon>
        <taxon>Streptomyces</taxon>
    </lineage>
</organism>
<evidence type="ECO:0000259" key="3">
    <source>
        <dbReference type="Pfam" id="PF01471"/>
    </source>
</evidence>
<accession>F2R762</accession>
<dbReference type="InterPro" id="IPR036366">
    <property type="entry name" value="PGBDSf"/>
</dbReference>
<keyword evidence="2" id="KW-0175">Coiled coil</keyword>
<comment type="subcellular location">
    <subcellularLocation>
        <location evidence="1">Cell envelope</location>
    </subcellularLocation>
</comment>
<proteinExistence type="predicted"/>
<dbReference type="PANTHER" id="PTHR32347:SF14">
    <property type="entry name" value="EFFLUX SYSTEM COMPONENT YKNX-RELATED"/>
    <property type="match status" value="1"/>
</dbReference>
<dbReference type="eggNOG" id="COG0845">
    <property type="taxonomic scope" value="Bacteria"/>
</dbReference>
<dbReference type="PANTHER" id="PTHR32347">
    <property type="entry name" value="EFFLUX SYSTEM COMPONENT YKNX-RELATED"/>
    <property type="match status" value="1"/>
</dbReference>
<dbReference type="PATRIC" id="fig|953739.5.peg.6035"/>
<evidence type="ECO:0000313" key="5">
    <source>
        <dbReference type="Proteomes" id="UP000006854"/>
    </source>
</evidence>
<reference evidence="4 5" key="1">
    <citation type="journal article" date="2011" name="BMC Genomics">
        <title>Genome-wide analysis of the role of GlnR in Streptomyces venezuelae provides new insights into global nitrogen regulation in actinomycetes.</title>
        <authorList>
            <person name="Pullan S.T."/>
            <person name="Bibb M.J."/>
            <person name="Merrick M."/>
        </authorList>
    </citation>
    <scope>NUCLEOTIDE SEQUENCE [LARGE SCALE GENOMIC DNA]</scope>
    <source>
        <strain evidence="5">ATCC 10712 / CBS 650.69 / DSM 40230 / JCM 4526 / NBRC 13096 / PD 04745</strain>
    </source>
</reference>
<dbReference type="GeneID" id="51861064"/>
<dbReference type="Gene3D" id="1.10.101.10">
    <property type="entry name" value="PGBD-like superfamily/PGBD"/>
    <property type="match status" value="1"/>
</dbReference>
<dbReference type="KEGG" id="sve:SVEN_0467"/>
<evidence type="ECO:0000313" key="4">
    <source>
        <dbReference type="EMBL" id="CCA53754.1"/>
    </source>
</evidence>
<sequence>MKRRTALRTLGAVTVAAAVTGGVVLLGDPLGGAPGSGAAGRSGDAPPATATVVRTDLVRAKTVDGTLDFAQRRPVKSAVVGTVTVAATEGRTVTRGQALYELDDKPVTLLYGPVPVFREMKTGDRGSDVLQLERNLRDLGHGAGLYVDTRYDKDTETAVKRWQKSLNREPTGRVGKGEVVFQPGQVKVVSADAALADQVGPDRPVLTVASTRPVVRARLDQTDGPLTAAGTKVEVTLPSGRTAAGRVAGTVRPEDTGTGDGTAGQDGIVVEVVLDGGTRAASGEDTKAPVSVRFVSESRKGVLAVPVEAVLALRGENGGYGLQIVQGGTTTTIRVETGMTADGRIEVSGPDVREGLTVGVAAS</sequence>
<protein>
    <recommendedName>
        <fullName evidence="3">Peptidoglycan binding-like domain-containing protein</fullName>
    </recommendedName>
</protein>
<name>F2R762_STRVP</name>
<dbReference type="HOGENOM" id="CLU_057459_1_0_11"/>
<feature type="domain" description="Peptidoglycan binding-like" evidence="3">
    <location>
        <begin position="125"/>
        <end position="176"/>
    </location>
</feature>
<dbReference type="InterPro" id="IPR050465">
    <property type="entry name" value="UPF0194_transport"/>
</dbReference>
<evidence type="ECO:0000256" key="1">
    <source>
        <dbReference type="ARBA" id="ARBA00004196"/>
    </source>
</evidence>
<dbReference type="STRING" id="953739.SVEN_0467"/>
<dbReference type="InterPro" id="IPR002477">
    <property type="entry name" value="Peptidoglycan-bd-like"/>
</dbReference>
<dbReference type="Gene3D" id="2.40.420.20">
    <property type="match status" value="1"/>
</dbReference>
<dbReference type="Proteomes" id="UP000006854">
    <property type="component" value="Chromosome"/>
</dbReference>
<evidence type="ECO:0000256" key="2">
    <source>
        <dbReference type="ARBA" id="ARBA00023054"/>
    </source>
</evidence>
<gene>
    <name evidence="4" type="ordered locus">SVEN_0467</name>
</gene>
<dbReference type="EMBL" id="FR845719">
    <property type="protein sequence ID" value="CCA53754.1"/>
    <property type="molecule type" value="Genomic_DNA"/>
</dbReference>
<keyword evidence="5" id="KW-1185">Reference proteome</keyword>
<dbReference type="InterPro" id="IPR036365">
    <property type="entry name" value="PGBD-like_sf"/>
</dbReference>
<dbReference type="SUPFAM" id="SSF47090">
    <property type="entry name" value="PGBD-like"/>
    <property type="match status" value="1"/>
</dbReference>
<dbReference type="RefSeq" id="WP_015031673.1">
    <property type="nucleotide sequence ID" value="NC_018750.1"/>
</dbReference>
<dbReference type="AlphaFoldDB" id="F2R762"/>